<reference evidence="2" key="1">
    <citation type="submission" date="2022-01" db="EMBL/GenBank/DDBJ databases">
        <authorList>
            <person name="King R."/>
        </authorList>
    </citation>
    <scope>NUCLEOTIDE SEQUENCE</scope>
</reference>
<proteinExistence type="predicted"/>
<feature type="compositionally biased region" description="Polar residues" evidence="1">
    <location>
        <begin position="56"/>
        <end position="77"/>
    </location>
</feature>
<gene>
    <name evidence="2" type="ORF">NEZAVI_LOCUS13722</name>
</gene>
<evidence type="ECO:0000256" key="1">
    <source>
        <dbReference type="SAM" id="MobiDB-lite"/>
    </source>
</evidence>
<dbReference type="AlphaFoldDB" id="A0A9P0HPU2"/>
<evidence type="ECO:0000313" key="2">
    <source>
        <dbReference type="EMBL" id="CAH1405527.1"/>
    </source>
</evidence>
<protein>
    <submittedName>
        <fullName evidence="2">Uncharacterized protein</fullName>
    </submittedName>
</protein>
<feature type="region of interest" description="Disordered" evidence="1">
    <location>
        <begin position="19"/>
        <end position="90"/>
    </location>
</feature>
<feature type="compositionally biased region" description="Basic and acidic residues" evidence="1">
    <location>
        <begin position="19"/>
        <end position="34"/>
    </location>
</feature>
<keyword evidence="3" id="KW-1185">Reference proteome</keyword>
<sequence length="103" mass="11603">MQQLPRKSCCILQIMRTQAESHNENEKRKMEKAVAKQKTSPANDRLPTTVPPRSSRMATTDTTYSSFLQPLNPSTIPETEEHSLLAETSPPPMFMLSIINETS</sequence>
<accession>A0A9P0HPU2</accession>
<dbReference type="Proteomes" id="UP001152798">
    <property type="component" value="Chromosome 6"/>
</dbReference>
<dbReference type="EMBL" id="OV725082">
    <property type="protein sequence ID" value="CAH1405527.1"/>
    <property type="molecule type" value="Genomic_DNA"/>
</dbReference>
<organism evidence="2 3">
    <name type="scientific">Nezara viridula</name>
    <name type="common">Southern green stink bug</name>
    <name type="synonym">Cimex viridulus</name>
    <dbReference type="NCBI Taxonomy" id="85310"/>
    <lineage>
        <taxon>Eukaryota</taxon>
        <taxon>Metazoa</taxon>
        <taxon>Ecdysozoa</taxon>
        <taxon>Arthropoda</taxon>
        <taxon>Hexapoda</taxon>
        <taxon>Insecta</taxon>
        <taxon>Pterygota</taxon>
        <taxon>Neoptera</taxon>
        <taxon>Paraneoptera</taxon>
        <taxon>Hemiptera</taxon>
        <taxon>Heteroptera</taxon>
        <taxon>Panheteroptera</taxon>
        <taxon>Pentatomomorpha</taxon>
        <taxon>Pentatomoidea</taxon>
        <taxon>Pentatomidae</taxon>
        <taxon>Pentatominae</taxon>
        <taxon>Nezara</taxon>
    </lineage>
</organism>
<evidence type="ECO:0000313" key="3">
    <source>
        <dbReference type="Proteomes" id="UP001152798"/>
    </source>
</evidence>
<name>A0A9P0HPU2_NEZVI</name>
<feature type="non-terminal residue" evidence="2">
    <location>
        <position position="103"/>
    </location>
</feature>